<protein>
    <submittedName>
        <fullName evidence="3">STAS domain-containing protein</fullName>
    </submittedName>
</protein>
<dbReference type="NCBIfam" id="TIGR00377">
    <property type="entry name" value="ant_ant_sig"/>
    <property type="match status" value="1"/>
</dbReference>
<dbReference type="GO" id="GO:0043856">
    <property type="term" value="F:anti-sigma factor antagonist activity"/>
    <property type="evidence" value="ECO:0007669"/>
    <property type="project" value="InterPro"/>
</dbReference>
<sequence>MEDQRVAITERPAGDTSVISIVGRLDATSSSSASLALEQSISQGKHAIILDLSDLAYTSSSGLRVFLAALKQMRKAGGEVLIARPNPHVMEVFTIAGFDRIIPIYESVDEALAAAEKA</sequence>
<dbReference type="Proteomes" id="UP000570823">
    <property type="component" value="Unassembled WGS sequence"/>
</dbReference>
<dbReference type="AlphaFoldDB" id="A0A7K4HQB2"/>
<dbReference type="PROSITE" id="PS50801">
    <property type="entry name" value="STAS"/>
    <property type="match status" value="1"/>
</dbReference>
<proteinExistence type="inferred from homology"/>
<dbReference type="OrthoDB" id="70392at2157"/>
<organism evidence="3 4">
    <name type="scientific">Methanofollis tationis</name>
    <dbReference type="NCBI Taxonomy" id="81417"/>
    <lineage>
        <taxon>Archaea</taxon>
        <taxon>Methanobacteriati</taxon>
        <taxon>Methanobacteriota</taxon>
        <taxon>Stenosarchaea group</taxon>
        <taxon>Methanomicrobia</taxon>
        <taxon>Methanomicrobiales</taxon>
        <taxon>Methanomicrobiaceae</taxon>
        <taxon>Methanofollis</taxon>
    </lineage>
</organism>
<comment type="similarity">
    <text evidence="1">Belongs to the anti-sigma-factor antagonist family.</text>
</comment>
<dbReference type="SUPFAM" id="SSF52091">
    <property type="entry name" value="SpoIIaa-like"/>
    <property type="match status" value="1"/>
</dbReference>
<reference evidence="3 4" key="1">
    <citation type="submission" date="2020-06" db="EMBL/GenBank/DDBJ databases">
        <title>Methanofollis fontis sp. nov., a methanogen isolated from marine sediments near a cold seep at Four-Way Closure Ridge offshore southwestern Taiwan.</title>
        <authorList>
            <person name="Chen S.-C."/>
            <person name="Teng N.-H."/>
            <person name="Lin Y.-S."/>
            <person name="Lai M.-C."/>
            <person name="Chen H.-H."/>
            <person name="Wang C.-C."/>
        </authorList>
    </citation>
    <scope>NUCLEOTIDE SEQUENCE [LARGE SCALE GENOMIC DNA]</scope>
    <source>
        <strain evidence="3 4">DSM 2702</strain>
    </source>
</reference>
<name>A0A7K4HQB2_9EURY</name>
<dbReference type="Gene3D" id="3.30.750.24">
    <property type="entry name" value="STAS domain"/>
    <property type="match status" value="1"/>
</dbReference>
<dbReference type="InterPro" id="IPR002645">
    <property type="entry name" value="STAS_dom"/>
</dbReference>
<accession>A0A7K4HQB2</accession>
<dbReference type="PANTHER" id="PTHR33495:SF2">
    <property type="entry name" value="ANTI-SIGMA FACTOR ANTAGONIST TM_1081-RELATED"/>
    <property type="match status" value="1"/>
</dbReference>
<dbReference type="InterPro" id="IPR036513">
    <property type="entry name" value="STAS_dom_sf"/>
</dbReference>
<evidence type="ECO:0000313" key="4">
    <source>
        <dbReference type="Proteomes" id="UP000570823"/>
    </source>
</evidence>
<evidence type="ECO:0000259" key="2">
    <source>
        <dbReference type="PROSITE" id="PS50801"/>
    </source>
</evidence>
<dbReference type="EMBL" id="JABXWR010000001">
    <property type="protein sequence ID" value="NVO67362.1"/>
    <property type="molecule type" value="Genomic_DNA"/>
</dbReference>
<gene>
    <name evidence="3" type="ORF">HWN36_08610</name>
</gene>
<evidence type="ECO:0000256" key="1">
    <source>
        <dbReference type="ARBA" id="ARBA00009013"/>
    </source>
</evidence>
<dbReference type="InterPro" id="IPR003658">
    <property type="entry name" value="Anti-sigma_ant"/>
</dbReference>
<dbReference type="RefSeq" id="WP_176788959.1">
    <property type="nucleotide sequence ID" value="NZ_JABXWR010000001.1"/>
</dbReference>
<keyword evidence="4" id="KW-1185">Reference proteome</keyword>
<dbReference type="Pfam" id="PF01740">
    <property type="entry name" value="STAS"/>
    <property type="match status" value="1"/>
</dbReference>
<dbReference type="PANTHER" id="PTHR33495">
    <property type="entry name" value="ANTI-SIGMA FACTOR ANTAGONIST TM_1081-RELATED-RELATED"/>
    <property type="match status" value="1"/>
</dbReference>
<feature type="domain" description="STAS" evidence="2">
    <location>
        <begin position="6"/>
        <end position="115"/>
    </location>
</feature>
<dbReference type="CDD" id="cd07043">
    <property type="entry name" value="STAS_anti-anti-sigma_factors"/>
    <property type="match status" value="1"/>
</dbReference>
<evidence type="ECO:0000313" key="3">
    <source>
        <dbReference type="EMBL" id="NVO67362.1"/>
    </source>
</evidence>
<comment type="caution">
    <text evidence="3">The sequence shown here is derived from an EMBL/GenBank/DDBJ whole genome shotgun (WGS) entry which is preliminary data.</text>
</comment>